<sequence length="620" mass="69484">MINEIYDVIVVGAGHAGCEAAAAAANLGSKTLLVTMNMQTIGQMSCNPAMGGIAKGQIVREIDAMGGYSGIIADKSAIQFKMLNLSKGPAMWSPRTQNDRMLFAQEWRLALENTPNLDFFQDMVKSLIIENDKVAGVITSLGIQIRGKSVVLTNGTFLNGLIHVGDKQLGGGRMGEPRAFGITEQLVSLGFEAGRMKTGTPPRVDGRSLDYSKMEEQKGDENPGKFSYLDSPKLEKQLSCHIVYTNETVHEILREGFDRSPMFNGTIQSIGPRYCPSIEDKINRFAERNRHQLFVEPEGWRTVEIYVNGFSSSLPEEVQIKAMKHIPGFENVKVFRPGYAIEYDYFPPTQLNHTLETKLIQNLYFAGQINGTTGYEEAAGQGLIAGINAHNKVHEKEEFTLNRDEAYIGVLIDDLITKGTEEPYRMFTSRAEYRLLLRQDNADIRLTEKSYNLGLAKLERLQKVQEKISKSIELEGFLKDTSLKPTIINPILETIESAPVDQAYRAAQILTRPNMTLEKLDEIDFIKTTTKNYSEEVREQAEINIKYRGYIEKEKENVAKLNRLETIKIPEDFDFSKIASLSTEARQKFVKIQPKTIAQASRISGVSPADINVLLIYLGR</sequence>
<evidence type="ECO:0000256" key="5">
    <source>
        <dbReference type="ARBA" id="ARBA00022490"/>
    </source>
</evidence>
<dbReference type="InterPro" id="IPR049312">
    <property type="entry name" value="GIDA_C_N"/>
</dbReference>
<feature type="binding site" evidence="12">
    <location>
        <begin position="12"/>
        <end position="17"/>
    </location>
    <ligand>
        <name>FAD</name>
        <dbReference type="ChEBI" id="CHEBI:57692"/>
    </ligand>
</feature>
<dbReference type="InterPro" id="IPR020595">
    <property type="entry name" value="MnmG-rel_CS"/>
</dbReference>
<evidence type="ECO:0000256" key="9">
    <source>
        <dbReference type="ARBA" id="ARBA00023027"/>
    </source>
</evidence>
<dbReference type="EMBL" id="LFNG01000008">
    <property type="protein sequence ID" value="KMQ71408.1"/>
    <property type="molecule type" value="Genomic_DNA"/>
</dbReference>
<dbReference type="GO" id="GO:0005829">
    <property type="term" value="C:cytosol"/>
    <property type="evidence" value="ECO:0007669"/>
    <property type="project" value="TreeGrafter"/>
</dbReference>
<name>A0A0J7IYT0_9FLAO</name>
<proteinExistence type="inferred from homology"/>
<dbReference type="SUPFAM" id="SSF51905">
    <property type="entry name" value="FAD/NAD(P)-binding domain"/>
    <property type="match status" value="1"/>
</dbReference>
<comment type="caution">
    <text evidence="12">Lacks conserved residue(s) required for the propagation of feature annotation.</text>
</comment>
<dbReference type="SMART" id="SM01228">
    <property type="entry name" value="GIDA_assoc_3"/>
    <property type="match status" value="1"/>
</dbReference>
<comment type="cofactor">
    <cofactor evidence="1 12">
        <name>FAD</name>
        <dbReference type="ChEBI" id="CHEBI:57692"/>
    </cofactor>
</comment>
<dbReference type="Pfam" id="PF01134">
    <property type="entry name" value="GIDA"/>
    <property type="match status" value="1"/>
</dbReference>
<keyword evidence="7 12" id="KW-0819">tRNA processing</keyword>
<evidence type="ECO:0000313" key="15">
    <source>
        <dbReference type="Proteomes" id="UP000035900"/>
    </source>
</evidence>
<comment type="subunit">
    <text evidence="10 12">Homodimer. Heterotetramer of two MnmE and two MnmG subunits.</text>
</comment>
<keyword evidence="9 12" id="KW-0520">NAD</keyword>
<keyword evidence="5 12" id="KW-0963">Cytoplasm</keyword>
<dbReference type="GO" id="GO:0002098">
    <property type="term" value="P:tRNA wobble uridine modification"/>
    <property type="evidence" value="ECO:0007669"/>
    <property type="project" value="InterPro"/>
</dbReference>
<reference evidence="14 15" key="1">
    <citation type="journal article" date="2004" name="Int. J. Syst. Evol. Microbiol.">
        <title>Kaistella koreensis gen. nov., sp. nov., a novel member of the Chryseobacterium-Bergeyella-Riemerella branch.</title>
        <authorList>
            <person name="Kim M.K."/>
            <person name="Im W.T."/>
            <person name="Shin Y.K."/>
            <person name="Lim J.H."/>
            <person name="Kim S.H."/>
            <person name="Lee B.C."/>
            <person name="Park M.Y."/>
            <person name="Lee K.Y."/>
            <person name="Lee S.T."/>
        </authorList>
    </citation>
    <scope>NUCLEOTIDE SEQUENCE [LARGE SCALE GENOMIC DNA]</scope>
    <source>
        <strain evidence="14 15">CCUG 49689</strain>
    </source>
</reference>
<comment type="subcellular location">
    <subcellularLocation>
        <location evidence="12">Cytoplasm</location>
    </subcellularLocation>
</comment>
<protein>
    <recommendedName>
        <fullName evidence="4 12">tRNA uridine 5-carboxymethylaminomethyl modification enzyme MnmG</fullName>
    </recommendedName>
    <alternativeName>
        <fullName evidence="11 12">Glucose-inhibited division protein A</fullName>
    </alternativeName>
</protein>
<dbReference type="HAMAP" id="MF_00129">
    <property type="entry name" value="MnmG_GidA"/>
    <property type="match status" value="1"/>
</dbReference>
<dbReference type="FunFam" id="3.50.50.60:FF:000010">
    <property type="entry name" value="tRNA uridine 5-carboxymethylaminomethyl modification enzyme MnmG"/>
    <property type="match status" value="1"/>
</dbReference>
<dbReference type="PANTHER" id="PTHR11806:SF0">
    <property type="entry name" value="PROTEIN MTO1 HOMOLOG, MITOCHONDRIAL"/>
    <property type="match status" value="1"/>
</dbReference>
<dbReference type="Gene3D" id="1.10.150.570">
    <property type="entry name" value="GidA associated domain, C-terminal subdomain"/>
    <property type="match status" value="1"/>
</dbReference>
<dbReference type="AlphaFoldDB" id="A0A0J7IYT0"/>
<evidence type="ECO:0000256" key="6">
    <source>
        <dbReference type="ARBA" id="ARBA00022630"/>
    </source>
</evidence>
<dbReference type="STRING" id="1304281.ACM44_07245"/>
<comment type="similarity">
    <text evidence="3 12">Belongs to the MnmG family.</text>
</comment>
<evidence type="ECO:0000256" key="4">
    <source>
        <dbReference type="ARBA" id="ARBA00020461"/>
    </source>
</evidence>
<evidence type="ECO:0000256" key="3">
    <source>
        <dbReference type="ARBA" id="ARBA00007653"/>
    </source>
</evidence>
<keyword evidence="15" id="KW-1185">Reference proteome</keyword>
<dbReference type="FunFam" id="3.50.50.60:FF:000002">
    <property type="entry name" value="tRNA uridine 5-carboxymethylaminomethyl modification enzyme MnmG"/>
    <property type="match status" value="1"/>
</dbReference>
<keyword evidence="6 12" id="KW-0285">Flavoprotein</keyword>
<dbReference type="InterPro" id="IPR026904">
    <property type="entry name" value="MnmG_C"/>
</dbReference>
<feature type="binding site" evidence="12">
    <location>
        <begin position="271"/>
        <end position="285"/>
    </location>
    <ligand>
        <name>NAD(+)</name>
        <dbReference type="ChEBI" id="CHEBI:57540"/>
    </ligand>
</feature>
<dbReference type="PATRIC" id="fig|1304281.5.peg.1553"/>
<dbReference type="NCBIfam" id="TIGR00136">
    <property type="entry name" value="mnmG_gidA"/>
    <property type="match status" value="1"/>
</dbReference>
<accession>A0A0J7IYT0</accession>
<dbReference type="Proteomes" id="UP000035900">
    <property type="component" value="Unassembled WGS sequence"/>
</dbReference>
<evidence type="ECO:0000256" key="2">
    <source>
        <dbReference type="ARBA" id="ARBA00003717"/>
    </source>
</evidence>
<dbReference type="PROSITE" id="PS01281">
    <property type="entry name" value="GIDA_2"/>
    <property type="match status" value="1"/>
</dbReference>
<evidence type="ECO:0000256" key="1">
    <source>
        <dbReference type="ARBA" id="ARBA00001974"/>
    </source>
</evidence>
<dbReference type="RefSeq" id="WP_048499369.1">
    <property type="nucleotide sequence ID" value="NZ_LFNG01000008.1"/>
</dbReference>
<dbReference type="InterPro" id="IPR040131">
    <property type="entry name" value="MnmG_N"/>
</dbReference>
<dbReference type="InterPro" id="IPR004416">
    <property type="entry name" value="MnmG"/>
</dbReference>
<dbReference type="Gene3D" id="3.50.50.60">
    <property type="entry name" value="FAD/NAD(P)-binding domain"/>
    <property type="match status" value="2"/>
</dbReference>
<evidence type="ECO:0000256" key="11">
    <source>
        <dbReference type="ARBA" id="ARBA00031800"/>
    </source>
</evidence>
<evidence type="ECO:0000256" key="8">
    <source>
        <dbReference type="ARBA" id="ARBA00022827"/>
    </source>
</evidence>
<dbReference type="Pfam" id="PF21680">
    <property type="entry name" value="GIDA_C_1st"/>
    <property type="match status" value="1"/>
</dbReference>
<evidence type="ECO:0000256" key="7">
    <source>
        <dbReference type="ARBA" id="ARBA00022694"/>
    </source>
</evidence>
<organism evidence="14 15">
    <name type="scientific">Chryseobacterium koreense CCUG 49689</name>
    <dbReference type="NCBI Taxonomy" id="1304281"/>
    <lineage>
        <taxon>Bacteria</taxon>
        <taxon>Pseudomonadati</taxon>
        <taxon>Bacteroidota</taxon>
        <taxon>Flavobacteriia</taxon>
        <taxon>Flavobacteriales</taxon>
        <taxon>Weeksellaceae</taxon>
        <taxon>Chryseobacterium group</taxon>
        <taxon>Chryseobacterium</taxon>
    </lineage>
</organism>
<dbReference type="GO" id="GO:0030488">
    <property type="term" value="P:tRNA methylation"/>
    <property type="evidence" value="ECO:0007669"/>
    <property type="project" value="TreeGrafter"/>
</dbReference>
<dbReference type="OrthoDB" id="9815560at2"/>
<dbReference type="InterPro" id="IPR044920">
    <property type="entry name" value="MnmG_C_subdom_sf"/>
</dbReference>
<evidence type="ECO:0000313" key="14">
    <source>
        <dbReference type="EMBL" id="KMQ71408.1"/>
    </source>
</evidence>
<dbReference type="GO" id="GO:0050660">
    <property type="term" value="F:flavin adenine dinucleotide binding"/>
    <property type="evidence" value="ECO:0007669"/>
    <property type="project" value="UniProtKB-UniRule"/>
</dbReference>
<dbReference type="InterPro" id="IPR047001">
    <property type="entry name" value="MnmG_C_subdom"/>
</dbReference>
<gene>
    <name evidence="12" type="primary">mnmG</name>
    <name evidence="12" type="synonym">gidA</name>
    <name evidence="14" type="ORF">ACM44_07245</name>
</gene>
<dbReference type="PROSITE" id="PS01280">
    <property type="entry name" value="GIDA_1"/>
    <property type="match status" value="1"/>
</dbReference>
<feature type="domain" description="tRNA uridine 5-carboxymethylaminomethyl modification enzyme C-terminal subdomain" evidence="13">
    <location>
        <begin position="545"/>
        <end position="616"/>
    </location>
</feature>
<comment type="caution">
    <text evidence="14">The sequence shown here is derived from an EMBL/GenBank/DDBJ whole genome shotgun (WGS) entry which is preliminary data.</text>
</comment>
<evidence type="ECO:0000256" key="12">
    <source>
        <dbReference type="HAMAP-Rule" id="MF_00129"/>
    </source>
</evidence>
<dbReference type="FunFam" id="1.10.150.570:FF:000001">
    <property type="entry name" value="tRNA uridine 5-carboxymethylaminomethyl modification enzyme MnmG"/>
    <property type="match status" value="1"/>
</dbReference>
<dbReference type="Gene3D" id="1.10.10.1800">
    <property type="entry name" value="tRNA uridine 5-carboxymethylaminomethyl modification enzyme MnmG/GidA"/>
    <property type="match status" value="1"/>
</dbReference>
<dbReference type="InterPro" id="IPR002218">
    <property type="entry name" value="MnmG-rel"/>
</dbReference>
<keyword evidence="8 12" id="KW-0274">FAD</keyword>
<evidence type="ECO:0000259" key="13">
    <source>
        <dbReference type="SMART" id="SM01228"/>
    </source>
</evidence>
<evidence type="ECO:0000256" key="10">
    <source>
        <dbReference type="ARBA" id="ARBA00025948"/>
    </source>
</evidence>
<dbReference type="PANTHER" id="PTHR11806">
    <property type="entry name" value="GLUCOSE INHIBITED DIVISION PROTEIN A"/>
    <property type="match status" value="1"/>
</dbReference>
<comment type="function">
    <text evidence="2 12">NAD-binding protein involved in the addition of a carboxymethylaminomethyl (cmnm) group at the wobble position (U34) of certain tRNAs, forming tRNA-cmnm(5)s(2)U34.</text>
</comment>
<dbReference type="Pfam" id="PF13932">
    <property type="entry name" value="SAM_GIDA_C"/>
    <property type="match status" value="1"/>
</dbReference>
<dbReference type="InterPro" id="IPR036188">
    <property type="entry name" value="FAD/NAD-bd_sf"/>
</dbReference>